<evidence type="ECO:0000259" key="4">
    <source>
        <dbReference type="Pfam" id="PF08154"/>
    </source>
</evidence>
<evidence type="ECO:0000256" key="2">
    <source>
        <dbReference type="ARBA" id="ARBA00022574"/>
    </source>
</evidence>
<evidence type="ECO:0000256" key="1">
    <source>
        <dbReference type="ARBA" id="ARBA00004123"/>
    </source>
</evidence>
<feature type="domain" description="NLE" evidence="4">
    <location>
        <begin position="19"/>
        <end position="87"/>
    </location>
</feature>
<evidence type="ECO:0000256" key="3">
    <source>
        <dbReference type="ARBA" id="ARBA00022737"/>
    </source>
</evidence>
<accession>A0A426XYC5</accession>
<keyword evidence="2" id="KW-0853">WD repeat</keyword>
<dbReference type="PANTHER" id="PTHR19855">
    <property type="entry name" value="WD40 REPEAT PROTEIN 12, 37"/>
    <property type="match status" value="1"/>
</dbReference>
<proteinExistence type="predicted"/>
<dbReference type="InterPro" id="IPR012972">
    <property type="entry name" value="NLE"/>
</dbReference>
<protein>
    <recommendedName>
        <fullName evidence="4">NLE domain-containing protein</fullName>
    </recommendedName>
</protein>
<dbReference type="EMBL" id="AMZH03016502">
    <property type="protein sequence ID" value="RRT44370.1"/>
    <property type="molecule type" value="Genomic_DNA"/>
</dbReference>
<dbReference type="GO" id="GO:0005634">
    <property type="term" value="C:nucleus"/>
    <property type="evidence" value="ECO:0007669"/>
    <property type="project" value="UniProtKB-SubCell"/>
</dbReference>
<organism evidence="5 6">
    <name type="scientific">Ensete ventricosum</name>
    <name type="common">Abyssinian banana</name>
    <name type="synonym">Musa ensete</name>
    <dbReference type="NCBI Taxonomy" id="4639"/>
    <lineage>
        <taxon>Eukaryota</taxon>
        <taxon>Viridiplantae</taxon>
        <taxon>Streptophyta</taxon>
        <taxon>Embryophyta</taxon>
        <taxon>Tracheophyta</taxon>
        <taxon>Spermatophyta</taxon>
        <taxon>Magnoliopsida</taxon>
        <taxon>Liliopsida</taxon>
        <taxon>Zingiberales</taxon>
        <taxon>Musaceae</taxon>
        <taxon>Ensete</taxon>
    </lineage>
</organism>
<name>A0A426XYC5_ENSVE</name>
<evidence type="ECO:0000313" key="6">
    <source>
        <dbReference type="Proteomes" id="UP000287651"/>
    </source>
</evidence>
<sequence>MDFGVAGGAGGSEEAARRVRVRFTTKLGPPLRVPSAPLAVPSNLTRMGLSEIVNLLLENGTSAEHETQPFDFLIDGELIRLPLEEFLLAKGISAAVAPRKQQDPCLHDDWVSSVDGSNPRCISFIYIS</sequence>
<dbReference type="PANTHER" id="PTHR19855:SF11">
    <property type="entry name" value="RIBOSOME BIOGENESIS PROTEIN WDR12"/>
    <property type="match status" value="1"/>
</dbReference>
<dbReference type="Pfam" id="PF08154">
    <property type="entry name" value="NLE"/>
    <property type="match status" value="1"/>
</dbReference>
<comment type="caution">
    <text evidence="5">The sequence shown here is derived from an EMBL/GenBank/DDBJ whole genome shotgun (WGS) entry which is preliminary data.</text>
</comment>
<dbReference type="AlphaFoldDB" id="A0A426XYC5"/>
<comment type="subcellular location">
    <subcellularLocation>
        <location evidence="1">Nucleus</location>
    </subcellularLocation>
</comment>
<dbReference type="Proteomes" id="UP000287651">
    <property type="component" value="Unassembled WGS sequence"/>
</dbReference>
<gene>
    <name evidence="5" type="ORF">B296_00030312</name>
</gene>
<reference evidence="5 6" key="1">
    <citation type="journal article" date="2014" name="Agronomy (Basel)">
        <title>A Draft Genome Sequence for Ensete ventricosum, the Drought-Tolerant Tree Against Hunger.</title>
        <authorList>
            <person name="Harrison J."/>
            <person name="Moore K.A."/>
            <person name="Paszkiewicz K."/>
            <person name="Jones T."/>
            <person name="Grant M."/>
            <person name="Ambacheew D."/>
            <person name="Muzemil S."/>
            <person name="Studholme D.J."/>
        </authorList>
    </citation>
    <scope>NUCLEOTIDE SEQUENCE [LARGE SCALE GENOMIC DNA]</scope>
</reference>
<evidence type="ECO:0000313" key="5">
    <source>
        <dbReference type="EMBL" id="RRT44370.1"/>
    </source>
</evidence>
<keyword evidence="3" id="KW-0677">Repeat</keyword>